<gene>
    <name evidence="1" type="ORF">METZ01_LOCUS62706</name>
</gene>
<evidence type="ECO:0000313" key="1">
    <source>
        <dbReference type="EMBL" id="SVA09852.1"/>
    </source>
</evidence>
<protein>
    <submittedName>
        <fullName evidence="1">Uncharacterized protein</fullName>
    </submittedName>
</protein>
<reference evidence="1" key="1">
    <citation type="submission" date="2018-05" db="EMBL/GenBank/DDBJ databases">
        <authorList>
            <person name="Lanie J.A."/>
            <person name="Ng W.-L."/>
            <person name="Kazmierczak K.M."/>
            <person name="Andrzejewski T.M."/>
            <person name="Davidsen T.M."/>
            <person name="Wayne K.J."/>
            <person name="Tettelin H."/>
            <person name="Glass J.I."/>
            <person name="Rusch D."/>
            <person name="Podicherti R."/>
            <person name="Tsui H.-C.T."/>
            <person name="Winkler M.E."/>
        </authorList>
    </citation>
    <scope>NUCLEOTIDE SEQUENCE</scope>
</reference>
<organism evidence="1">
    <name type="scientific">marine metagenome</name>
    <dbReference type="NCBI Taxonomy" id="408172"/>
    <lineage>
        <taxon>unclassified sequences</taxon>
        <taxon>metagenomes</taxon>
        <taxon>ecological metagenomes</taxon>
    </lineage>
</organism>
<name>A0A381T0U2_9ZZZZ</name>
<dbReference type="AlphaFoldDB" id="A0A381T0U2"/>
<accession>A0A381T0U2</accession>
<sequence length="41" mass="4720">MSDLMLVTVFVAQSLVIRLLNLYRYQKIGSCLPAMDWSIET</sequence>
<dbReference type="EMBL" id="UINC01003859">
    <property type="protein sequence ID" value="SVA09852.1"/>
    <property type="molecule type" value="Genomic_DNA"/>
</dbReference>
<proteinExistence type="predicted"/>